<dbReference type="RefSeq" id="WP_161814873.1">
    <property type="nucleotide sequence ID" value="NZ_BLJN01000006.1"/>
</dbReference>
<organism evidence="2 3">
    <name type="scientific">Steroidobacter agaridevorans</name>
    <dbReference type="NCBI Taxonomy" id="2695856"/>
    <lineage>
        <taxon>Bacteria</taxon>
        <taxon>Pseudomonadati</taxon>
        <taxon>Pseudomonadota</taxon>
        <taxon>Gammaproteobacteria</taxon>
        <taxon>Steroidobacterales</taxon>
        <taxon>Steroidobacteraceae</taxon>
        <taxon>Steroidobacter</taxon>
    </lineage>
</organism>
<dbReference type="InterPro" id="IPR029068">
    <property type="entry name" value="Glyas_Bleomycin-R_OHBP_Dase"/>
</dbReference>
<dbReference type="InterPro" id="IPR037523">
    <property type="entry name" value="VOC_core"/>
</dbReference>
<dbReference type="SUPFAM" id="SSF54593">
    <property type="entry name" value="Glyoxalase/Bleomycin resistance protein/Dihydroxybiphenyl dioxygenase"/>
    <property type="match status" value="1"/>
</dbReference>
<keyword evidence="3" id="KW-1185">Reference proteome</keyword>
<evidence type="ECO:0000259" key="1">
    <source>
        <dbReference type="PROSITE" id="PS51819"/>
    </source>
</evidence>
<dbReference type="EMBL" id="BLJN01000006">
    <property type="protein sequence ID" value="GFE83225.1"/>
    <property type="molecule type" value="Genomic_DNA"/>
</dbReference>
<dbReference type="Proteomes" id="UP000445000">
    <property type="component" value="Unassembled WGS sequence"/>
</dbReference>
<feature type="domain" description="VOC" evidence="1">
    <location>
        <begin position="1"/>
        <end position="122"/>
    </location>
</feature>
<protein>
    <submittedName>
        <fullName evidence="2">Lactoylglutathione lyase</fullName>
    </submittedName>
</protein>
<name>A0A829YIS6_9GAMM</name>
<dbReference type="PANTHER" id="PTHR35006">
    <property type="entry name" value="GLYOXALASE FAMILY PROTEIN (AFU_ORTHOLOGUE AFUA_5G14830)"/>
    <property type="match status" value="1"/>
</dbReference>
<proteinExistence type="predicted"/>
<gene>
    <name evidence="2" type="ORF">GCM10011487_52250</name>
</gene>
<dbReference type="Gene3D" id="3.10.180.10">
    <property type="entry name" value="2,3-Dihydroxybiphenyl 1,2-Dioxygenase, domain 1"/>
    <property type="match status" value="1"/>
</dbReference>
<dbReference type="CDD" id="cd07262">
    <property type="entry name" value="VOC_like"/>
    <property type="match status" value="1"/>
</dbReference>
<keyword evidence="2" id="KW-0456">Lyase</keyword>
<accession>A0A829YIS6</accession>
<reference evidence="3" key="1">
    <citation type="submission" date="2020-01" db="EMBL/GenBank/DDBJ databases">
        <title>'Steroidobacter agaridevorans' sp. nov., agar-degrading bacteria isolated from rhizosphere soils.</title>
        <authorList>
            <person name="Ikenaga M."/>
            <person name="Kataoka M."/>
            <person name="Murouchi A."/>
            <person name="Katsuragi S."/>
            <person name="Sakai M."/>
        </authorList>
    </citation>
    <scope>NUCLEOTIDE SEQUENCE [LARGE SCALE GENOMIC DNA]</scope>
    <source>
        <strain evidence="3">YU21-B</strain>
    </source>
</reference>
<sequence>MINHVSLGTNDVARAQRFYDPLFALLGFRLLKCDDTGAHYGTGEILFSLVVPTNKQPATAGNGTHIAFQARSRKMVDEFHAVALKNGGRSDGAPGIRPEYDDHYYGAFVYDPDGNKIEALSYSAR</sequence>
<dbReference type="AlphaFoldDB" id="A0A829YIS6"/>
<dbReference type="InterPro" id="IPR004360">
    <property type="entry name" value="Glyas_Fos-R_dOase_dom"/>
</dbReference>
<dbReference type="GO" id="GO:0016829">
    <property type="term" value="F:lyase activity"/>
    <property type="evidence" value="ECO:0007669"/>
    <property type="project" value="UniProtKB-KW"/>
</dbReference>
<evidence type="ECO:0000313" key="3">
    <source>
        <dbReference type="Proteomes" id="UP000445000"/>
    </source>
</evidence>
<evidence type="ECO:0000313" key="2">
    <source>
        <dbReference type="EMBL" id="GFE83225.1"/>
    </source>
</evidence>
<dbReference type="Pfam" id="PF00903">
    <property type="entry name" value="Glyoxalase"/>
    <property type="match status" value="1"/>
</dbReference>
<comment type="caution">
    <text evidence="2">The sequence shown here is derived from an EMBL/GenBank/DDBJ whole genome shotgun (WGS) entry which is preliminary data.</text>
</comment>
<dbReference type="PROSITE" id="PS51819">
    <property type="entry name" value="VOC"/>
    <property type="match status" value="1"/>
</dbReference>
<dbReference type="PANTHER" id="PTHR35006:SF4">
    <property type="entry name" value="BLR7706 PROTEIN"/>
    <property type="match status" value="1"/>
</dbReference>